<dbReference type="EMBL" id="JBHSNC010000056">
    <property type="protein sequence ID" value="MFC5531757.1"/>
    <property type="molecule type" value="Genomic_DNA"/>
</dbReference>
<proteinExistence type="predicted"/>
<dbReference type="Proteomes" id="UP001596108">
    <property type="component" value="Unassembled WGS sequence"/>
</dbReference>
<name>A0ABW0R638_9BACL</name>
<evidence type="ECO:0000313" key="2">
    <source>
        <dbReference type="Proteomes" id="UP001596108"/>
    </source>
</evidence>
<protein>
    <recommendedName>
        <fullName evidence="3">MarR family transcriptional regulator</fullName>
    </recommendedName>
</protein>
<comment type="caution">
    <text evidence="1">The sequence shown here is derived from an EMBL/GenBank/DDBJ whole genome shotgun (WGS) entry which is preliminary data.</text>
</comment>
<evidence type="ECO:0000313" key="1">
    <source>
        <dbReference type="EMBL" id="MFC5531757.1"/>
    </source>
</evidence>
<gene>
    <name evidence="1" type="ORF">ACFPQ4_20265</name>
</gene>
<reference evidence="2" key="1">
    <citation type="journal article" date="2019" name="Int. J. Syst. Evol. Microbiol.">
        <title>The Global Catalogue of Microorganisms (GCM) 10K type strain sequencing project: providing services to taxonomists for standard genome sequencing and annotation.</title>
        <authorList>
            <consortium name="The Broad Institute Genomics Platform"/>
            <consortium name="The Broad Institute Genome Sequencing Center for Infectious Disease"/>
            <person name="Wu L."/>
            <person name="Ma J."/>
        </authorList>
    </citation>
    <scope>NUCLEOTIDE SEQUENCE [LARGE SCALE GENOMIC DNA]</scope>
    <source>
        <strain evidence="2">CGMCC 1.18578</strain>
    </source>
</reference>
<sequence length="218" mass="25592">MFELAYGKFLKEQQRSSSGMRLEMLKKHGPGERKLLELLWSVFKSFEGIELEYEVVTSTGVRNYIDAFYKPLRIAFEAEGFVVHAEKITRDRFDSEKNKVRSVGIAGYLYFPFSWDEMDKRPELCKRSIYEVLGQRSTGVETEYLHLAPYEREIIRLGLRLTEGFRISDIRECLQCSAGLASKLVKSLHHKRILRPANPEARRHHRYLLEDDAHKHLR</sequence>
<dbReference type="RefSeq" id="WP_378113720.1">
    <property type="nucleotide sequence ID" value="NZ_JBHSNC010000056.1"/>
</dbReference>
<keyword evidence="2" id="KW-1185">Reference proteome</keyword>
<accession>A0ABW0R638</accession>
<evidence type="ECO:0008006" key="3">
    <source>
        <dbReference type="Google" id="ProtNLM"/>
    </source>
</evidence>
<organism evidence="1 2">
    <name type="scientific">Cohnella yongneupensis</name>
    <dbReference type="NCBI Taxonomy" id="425006"/>
    <lineage>
        <taxon>Bacteria</taxon>
        <taxon>Bacillati</taxon>
        <taxon>Bacillota</taxon>
        <taxon>Bacilli</taxon>
        <taxon>Bacillales</taxon>
        <taxon>Paenibacillaceae</taxon>
        <taxon>Cohnella</taxon>
    </lineage>
</organism>